<evidence type="ECO:0000259" key="4">
    <source>
        <dbReference type="PROSITE" id="PS50045"/>
    </source>
</evidence>
<evidence type="ECO:0000313" key="6">
    <source>
        <dbReference type="EMBL" id="HHF57836.1"/>
    </source>
</evidence>
<feature type="domain" description="Sigma-54 factor interaction" evidence="4">
    <location>
        <begin position="143"/>
        <end position="329"/>
    </location>
</feature>
<organism evidence="6">
    <name type="scientific">candidate division WOR-3 bacterium</name>
    <dbReference type="NCBI Taxonomy" id="2052148"/>
    <lineage>
        <taxon>Bacteria</taxon>
        <taxon>Bacteria division WOR-3</taxon>
    </lineage>
</organism>
<dbReference type="SMART" id="SM00448">
    <property type="entry name" value="REC"/>
    <property type="match status" value="1"/>
</dbReference>
<dbReference type="InterPro" id="IPR025662">
    <property type="entry name" value="Sigma_54_int_dom_ATP-bd_1"/>
</dbReference>
<feature type="modified residue" description="4-aspartylphosphate" evidence="3">
    <location>
        <position position="54"/>
    </location>
</feature>
<dbReference type="PROSITE" id="PS50045">
    <property type="entry name" value="SIGMA54_INTERACT_4"/>
    <property type="match status" value="1"/>
</dbReference>
<evidence type="ECO:0000256" key="2">
    <source>
        <dbReference type="ARBA" id="ARBA00022840"/>
    </source>
</evidence>
<evidence type="ECO:0000259" key="5">
    <source>
        <dbReference type="PROSITE" id="PS50110"/>
    </source>
</evidence>
<dbReference type="PANTHER" id="PTHR32071">
    <property type="entry name" value="TRANSCRIPTIONAL REGULATORY PROTEIN"/>
    <property type="match status" value="1"/>
</dbReference>
<dbReference type="InterPro" id="IPR011006">
    <property type="entry name" value="CheY-like_superfamily"/>
</dbReference>
<feature type="domain" description="Response regulatory" evidence="5">
    <location>
        <begin position="5"/>
        <end position="119"/>
    </location>
</feature>
<dbReference type="InterPro" id="IPR027417">
    <property type="entry name" value="P-loop_NTPase"/>
</dbReference>
<dbReference type="GO" id="GO:0005524">
    <property type="term" value="F:ATP binding"/>
    <property type="evidence" value="ECO:0007669"/>
    <property type="project" value="UniProtKB-KW"/>
</dbReference>
<proteinExistence type="predicted"/>
<dbReference type="InterPro" id="IPR001789">
    <property type="entry name" value="Sig_transdc_resp-reg_receiver"/>
</dbReference>
<protein>
    <submittedName>
        <fullName evidence="6">Sigma-54-dependent Fis family transcriptional regulator</fullName>
    </submittedName>
</protein>
<dbReference type="Proteomes" id="UP000886014">
    <property type="component" value="Unassembled WGS sequence"/>
</dbReference>
<keyword evidence="2" id="KW-0067">ATP-binding</keyword>
<dbReference type="Pfam" id="PF00072">
    <property type="entry name" value="Response_reg"/>
    <property type="match status" value="1"/>
</dbReference>
<evidence type="ECO:0000256" key="3">
    <source>
        <dbReference type="PROSITE-ProRule" id="PRU00169"/>
    </source>
</evidence>
<dbReference type="Gene3D" id="3.40.50.300">
    <property type="entry name" value="P-loop containing nucleotide triphosphate hydrolases"/>
    <property type="match status" value="1"/>
</dbReference>
<evidence type="ECO:0000256" key="1">
    <source>
        <dbReference type="ARBA" id="ARBA00022741"/>
    </source>
</evidence>
<dbReference type="PANTHER" id="PTHR32071:SF113">
    <property type="entry name" value="ALGINATE BIOSYNTHESIS TRANSCRIPTIONAL REGULATORY PROTEIN ALGB"/>
    <property type="match status" value="1"/>
</dbReference>
<keyword evidence="1" id="KW-0547">Nucleotide-binding</keyword>
<feature type="non-terminal residue" evidence="6">
    <location>
        <position position="329"/>
    </location>
</feature>
<dbReference type="GO" id="GO:0006355">
    <property type="term" value="P:regulation of DNA-templated transcription"/>
    <property type="evidence" value="ECO:0007669"/>
    <property type="project" value="InterPro"/>
</dbReference>
<dbReference type="CDD" id="cd00009">
    <property type="entry name" value="AAA"/>
    <property type="match status" value="1"/>
</dbReference>
<dbReference type="GO" id="GO:0000160">
    <property type="term" value="P:phosphorelay signal transduction system"/>
    <property type="evidence" value="ECO:0007669"/>
    <property type="project" value="InterPro"/>
</dbReference>
<dbReference type="InterPro" id="IPR003593">
    <property type="entry name" value="AAA+_ATPase"/>
</dbReference>
<dbReference type="Gene3D" id="3.40.50.2300">
    <property type="match status" value="1"/>
</dbReference>
<dbReference type="EMBL" id="DRTV01000020">
    <property type="protein sequence ID" value="HHF57836.1"/>
    <property type="molecule type" value="Genomic_DNA"/>
</dbReference>
<reference evidence="6" key="1">
    <citation type="journal article" date="2020" name="mSystems">
        <title>Genome- and Community-Level Interaction Insights into Carbon Utilization and Element Cycling Functions of Hydrothermarchaeota in Hydrothermal Sediment.</title>
        <authorList>
            <person name="Zhou Z."/>
            <person name="Liu Y."/>
            <person name="Xu W."/>
            <person name="Pan J."/>
            <person name="Luo Z.H."/>
            <person name="Li M."/>
        </authorList>
    </citation>
    <scope>NUCLEOTIDE SEQUENCE [LARGE SCALE GENOMIC DNA]</scope>
    <source>
        <strain evidence="6">HyVt-94</strain>
    </source>
</reference>
<name>A0A7C5I108_UNCW3</name>
<dbReference type="PROSITE" id="PS00675">
    <property type="entry name" value="SIGMA54_INTERACT_1"/>
    <property type="match status" value="1"/>
</dbReference>
<comment type="caution">
    <text evidence="6">The sequence shown here is derived from an EMBL/GenBank/DDBJ whole genome shotgun (WGS) entry which is preliminary data.</text>
</comment>
<dbReference type="InterPro" id="IPR002078">
    <property type="entry name" value="Sigma_54_int"/>
</dbReference>
<gene>
    <name evidence="6" type="ORF">ENL41_00245</name>
</gene>
<dbReference type="SUPFAM" id="SSF52540">
    <property type="entry name" value="P-loop containing nucleoside triphosphate hydrolases"/>
    <property type="match status" value="1"/>
</dbReference>
<dbReference type="SUPFAM" id="SSF52172">
    <property type="entry name" value="CheY-like"/>
    <property type="match status" value="1"/>
</dbReference>
<dbReference type="AlphaFoldDB" id="A0A7C5I108"/>
<dbReference type="PROSITE" id="PS50110">
    <property type="entry name" value="RESPONSE_REGULATORY"/>
    <property type="match status" value="1"/>
</dbReference>
<keyword evidence="3" id="KW-0597">Phosphoprotein</keyword>
<accession>A0A7C5I108</accession>
<dbReference type="SMART" id="SM00382">
    <property type="entry name" value="AAA"/>
    <property type="match status" value="1"/>
</dbReference>
<sequence length="329" mass="37641">MRDKKIFIIDDDKGICLSLSKFLETEGYETYTYQDPREALQDFPVRNPQIVLLDLKMPHMDGLTVLEKLKAQDKNIYVVMMTAYATLESTIEALRRGANDYLLKPFKLSDVTLALERAEKVINLERENIKLKEELKILKEYEIVGESPQLKEVLDIVKRVSSLDVTVIIYGESGTGKELIARTIHFNSPRKNRPFIPVNIAALPEELVESELFGYKKGAFTGATTDKVGIFKACDGGTIFLDEVAEASPRLQAKLLRVIEYKKFTPLGSTREEEVDVRIIAATNKNLFELVKEGKFREDLYYRLNVVPIYLPPLRERVEDIPLLVNYFI</sequence>
<dbReference type="FunFam" id="3.40.50.300:FF:000006">
    <property type="entry name" value="DNA-binding transcriptional regulator NtrC"/>
    <property type="match status" value="1"/>
</dbReference>
<dbReference type="Pfam" id="PF00158">
    <property type="entry name" value="Sigma54_activat"/>
    <property type="match status" value="1"/>
</dbReference>